<dbReference type="EMBL" id="KF900370">
    <property type="protein sequence ID" value="AIE92582.1"/>
    <property type="molecule type" value="Genomic_DNA"/>
</dbReference>
<reference evidence="2" key="1">
    <citation type="journal article" date="2014" name="Genome Biol. Evol.">
        <title>Pangenome evidence for extensive interdomain horizontal transfer affecting lineage core and shell genes in uncultured planktonic thaumarchaeota and euryarchaeota.</title>
        <authorList>
            <person name="Deschamps P."/>
            <person name="Zivanovic Y."/>
            <person name="Moreira D."/>
            <person name="Rodriguez-Valera F."/>
            <person name="Lopez-Garcia P."/>
        </authorList>
    </citation>
    <scope>NUCLEOTIDE SEQUENCE</scope>
</reference>
<evidence type="ECO:0000313" key="2">
    <source>
        <dbReference type="EMBL" id="AIE92582.1"/>
    </source>
</evidence>
<feature type="compositionally biased region" description="Polar residues" evidence="1">
    <location>
        <begin position="202"/>
        <end position="219"/>
    </location>
</feature>
<evidence type="ECO:0000256" key="1">
    <source>
        <dbReference type="SAM" id="MobiDB-lite"/>
    </source>
</evidence>
<organism evidence="2">
    <name type="scientific">uncultured marine thaumarchaeote AD1000_24_H07</name>
    <dbReference type="NCBI Taxonomy" id="1455902"/>
    <lineage>
        <taxon>Archaea</taxon>
        <taxon>Nitrososphaerota</taxon>
        <taxon>environmental samples</taxon>
    </lineage>
</organism>
<protein>
    <submittedName>
        <fullName evidence="2">Conserved protein implicated in secretion</fullName>
    </submittedName>
</protein>
<feature type="region of interest" description="Disordered" evidence="1">
    <location>
        <begin position="194"/>
        <end position="219"/>
    </location>
</feature>
<dbReference type="Gene3D" id="6.10.140.1230">
    <property type="match status" value="1"/>
</dbReference>
<dbReference type="AlphaFoldDB" id="A0A075FSI4"/>
<proteinExistence type="predicted"/>
<sequence>MSQFTKNWERPRTETLAGRVKDAVKNDNAPLKPRLDIAMKQIQLQLSKLEAVSGKLKDRDDSIFNKVVSSIQKHDMQHASVFANELAEVRKMNVMVTQSKLALEQIVMRFNTIQELGDIVVTLSPAMSIIKNVKTGLGNVLPEADNSLAEISSSLSSILVDAGQIGGYNMNFNAANEEAQNILAEASTVAEQTVRDKFPDLPTNSQEAQTEEFPSSESL</sequence>
<name>A0A075FSI4_9ARCH</name>
<accession>A0A075FSI4</accession>